<dbReference type="Proteomes" id="UP001500635">
    <property type="component" value="Unassembled WGS sequence"/>
</dbReference>
<comment type="caution">
    <text evidence="5">The sequence shown here is derived from an EMBL/GenBank/DDBJ whole genome shotgun (WGS) entry which is preliminary data.</text>
</comment>
<evidence type="ECO:0000256" key="1">
    <source>
        <dbReference type="ARBA" id="ARBA00023015"/>
    </source>
</evidence>
<dbReference type="InterPro" id="IPR036390">
    <property type="entry name" value="WH_DNA-bd_sf"/>
</dbReference>
<keyword evidence="1" id="KW-0805">Transcription regulation</keyword>
<protein>
    <submittedName>
        <fullName evidence="5">GntR family transcriptional regulator</fullName>
    </submittedName>
</protein>
<dbReference type="SMART" id="SM00345">
    <property type="entry name" value="HTH_GNTR"/>
    <property type="match status" value="1"/>
</dbReference>
<keyword evidence="2" id="KW-0238">DNA-binding</keyword>
<evidence type="ECO:0000256" key="3">
    <source>
        <dbReference type="ARBA" id="ARBA00023163"/>
    </source>
</evidence>
<dbReference type="SMART" id="SM00866">
    <property type="entry name" value="UTRA"/>
    <property type="match status" value="1"/>
</dbReference>
<reference evidence="6" key="1">
    <citation type="journal article" date="2019" name="Int. J. Syst. Evol. Microbiol.">
        <title>The Global Catalogue of Microorganisms (GCM) 10K type strain sequencing project: providing services to taxonomists for standard genome sequencing and annotation.</title>
        <authorList>
            <consortium name="The Broad Institute Genomics Platform"/>
            <consortium name="The Broad Institute Genome Sequencing Center for Infectious Disease"/>
            <person name="Wu L."/>
            <person name="Ma J."/>
        </authorList>
    </citation>
    <scope>NUCLEOTIDE SEQUENCE [LARGE SCALE GENOMIC DNA]</scope>
    <source>
        <strain evidence="6">JCM 17688</strain>
    </source>
</reference>
<dbReference type="RefSeq" id="WP_344990704.1">
    <property type="nucleotide sequence ID" value="NZ_BAABFR010000006.1"/>
</dbReference>
<evidence type="ECO:0000259" key="4">
    <source>
        <dbReference type="PROSITE" id="PS50949"/>
    </source>
</evidence>
<evidence type="ECO:0000256" key="2">
    <source>
        <dbReference type="ARBA" id="ARBA00023125"/>
    </source>
</evidence>
<evidence type="ECO:0000313" key="5">
    <source>
        <dbReference type="EMBL" id="GAA4385028.1"/>
    </source>
</evidence>
<dbReference type="SUPFAM" id="SSF64288">
    <property type="entry name" value="Chorismate lyase-like"/>
    <property type="match status" value="1"/>
</dbReference>
<dbReference type="PRINTS" id="PR00035">
    <property type="entry name" value="HTHGNTR"/>
</dbReference>
<dbReference type="PROSITE" id="PS50949">
    <property type="entry name" value="HTH_GNTR"/>
    <property type="match status" value="1"/>
</dbReference>
<dbReference type="PANTHER" id="PTHR44846:SF17">
    <property type="entry name" value="GNTR-FAMILY TRANSCRIPTIONAL REGULATOR"/>
    <property type="match status" value="1"/>
</dbReference>
<keyword evidence="3" id="KW-0804">Transcription</keyword>
<dbReference type="InterPro" id="IPR036388">
    <property type="entry name" value="WH-like_DNA-bd_sf"/>
</dbReference>
<dbReference type="EMBL" id="BAABFR010000006">
    <property type="protein sequence ID" value="GAA4385028.1"/>
    <property type="molecule type" value="Genomic_DNA"/>
</dbReference>
<organism evidence="5 6">
    <name type="scientific">Tsukamurella soli</name>
    <dbReference type="NCBI Taxonomy" id="644556"/>
    <lineage>
        <taxon>Bacteria</taxon>
        <taxon>Bacillati</taxon>
        <taxon>Actinomycetota</taxon>
        <taxon>Actinomycetes</taxon>
        <taxon>Mycobacteriales</taxon>
        <taxon>Tsukamurellaceae</taxon>
        <taxon>Tsukamurella</taxon>
    </lineage>
</organism>
<dbReference type="InterPro" id="IPR011663">
    <property type="entry name" value="UTRA"/>
</dbReference>
<dbReference type="Pfam" id="PF00392">
    <property type="entry name" value="GntR"/>
    <property type="match status" value="1"/>
</dbReference>
<dbReference type="Gene3D" id="1.10.10.10">
    <property type="entry name" value="Winged helix-like DNA-binding domain superfamily/Winged helix DNA-binding domain"/>
    <property type="match status" value="1"/>
</dbReference>
<dbReference type="Pfam" id="PF07702">
    <property type="entry name" value="UTRA"/>
    <property type="match status" value="1"/>
</dbReference>
<dbReference type="InterPro" id="IPR000524">
    <property type="entry name" value="Tscrpt_reg_HTH_GntR"/>
</dbReference>
<sequence>MSGDEAIDRQSEVPYYQQLAALLEQRIATGVIARGERLPSENELCLAFGLSRATVRQSLRYLQSRGTVQRIPNRGVFASAPTDDVGWMIQGREGFLENAVGHQHRAVTTRVLRSGAVDLPDDIARALQLPDGRQRGFELVRVRSLDGAPALYSTNYSPPVLVPVLAAAGGVLDGTESLTTLLAQAGFELGGAHRTVRAAHPAPEVAKALGTGTTEPMLHIRSTSWTAVGTRYDVYDTWVRSGVIPLEVDVRSVDLGAGR</sequence>
<dbReference type="PANTHER" id="PTHR44846">
    <property type="entry name" value="MANNOSYL-D-GLYCERATE TRANSPORT/METABOLISM SYSTEM REPRESSOR MNGR-RELATED"/>
    <property type="match status" value="1"/>
</dbReference>
<dbReference type="InterPro" id="IPR050679">
    <property type="entry name" value="Bact_HTH_transcr_reg"/>
</dbReference>
<proteinExistence type="predicted"/>
<feature type="domain" description="HTH gntR-type" evidence="4">
    <location>
        <begin position="13"/>
        <end position="81"/>
    </location>
</feature>
<dbReference type="CDD" id="cd07377">
    <property type="entry name" value="WHTH_GntR"/>
    <property type="match status" value="1"/>
</dbReference>
<dbReference type="SUPFAM" id="SSF46785">
    <property type="entry name" value="Winged helix' DNA-binding domain"/>
    <property type="match status" value="1"/>
</dbReference>
<gene>
    <name evidence="5" type="ORF">GCM10023147_06300</name>
</gene>
<dbReference type="InterPro" id="IPR028978">
    <property type="entry name" value="Chorismate_lyase_/UTRA_dom_sf"/>
</dbReference>
<dbReference type="Gene3D" id="3.40.1410.10">
    <property type="entry name" value="Chorismate lyase-like"/>
    <property type="match status" value="1"/>
</dbReference>
<accession>A0ABP8J5D8</accession>
<name>A0ABP8J5D8_9ACTN</name>
<evidence type="ECO:0000313" key="6">
    <source>
        <dbReference type="Proteomes" id="UP001500635"/>
    </source>
</evidence>
<keyword evidence="6" id="KW-1185">Reference proteome</keyword>